<evidence type="ECO:0000256" key="6">
    <source>
        <dbReference type="RuleBase" id="RU004182"/>
    </source>
</evidence>
<dbReference type="GO" id="GO:0003904">
    <property type="term" value="F:deoxyribodipyrimidine photo-lyase activity"/>
    <property type="evidence" value="ECO:0007669"/>
    <property type="project" value="TreeGrafter"/>
</dbReference>
<evidence type="ECO:0000313" key="8">
    <source>
        <dbReference type="EMBL" id="SFI47893.1"/>
    </source>
</evidence>
<dbReference type="GO" id="GO:0071949">
    <property type="term" value="F:FAD binding"/>
    <property type="evidence" value="ECO:0007669"/>
    <property type="project" value="TreeGrafter"/>
</dbReference>
<gene>
    <name evidence="8" type="ORF">SAMN05216275_103312</name>
</gene>
<sequence length="461" mass="52068">MQPLFRVRGTGGCNRSFEFAAPADASAGAAISNHPVMDTVIVLFNRDLRVHDHPALAAACANAWRVVPLFVIDPRVPAGHRAGFLAESLADLRGSLRERGGDLVVRQGDPVAETLRLARELPAQAVYVSADVSALARRRERRLAEECARHRMEFRAFPGVTIVPPDALRPSGGGDHYRVFTPYWRVWSGQPRRKVLRAPGKVRIPEGLEAGPLPVAGHEPHGLFKGGETVARERMRQWLKYCVEDYADGHDDLAGNRTSKLSPYLRFGCLSPLELESMSENGDDFVRQLCWRDFFHQVTRAFPRINRDDYRSRGQEWRDDEDAAQAWKEGRTGVPIVDAGMRQLLAEGWMHNRARMVTSSFLVRRLRVDWRVGAGHFSDLLLDGDVSNNYGNWQWVAGTGNDTRPNRIVNPVRQARRFDPEGEYIRRYLPELDAVPVKMIYEPWRMSTGIRGYPAPLVSMD</sequence>
<dbReference type="Gene3D" id="1.10.579.10">
    <property type="entry name" value="DNA Cyclobutane Dipyrimidine Photolyase, subunit A, domain 3"/>
    <property type="match status" value="1"/>
</dbReference>
<feature type="binding site" evidence="4">
    <location>
        <begin position="383"/>
        <end position="385"/>
    </location>
    <ligand>
        <name>FAD</name>
        <dbReference type="ChEBI" id="CHEBI:57692"/>
    </ligand>
</feature>
<protein>
    <submittedName>
        <fullName evidence="8">Deoxyribodipyrimidine photo-lyase</fullName>
    </submittedName>
</protein>
<evidence type="ECO:0000313" key="9">
    <source>
        <dbReference type="Proteomes" id="UP000199111"/>
    </source>
</evidence>
<dbReference type="PROSITE" id="PS00394">
    <property type="entry name" value="DNA_PHOTOLYASES_1_1"/>
    <property type="match status" value="1"/>
</dbReference>
<dbReference type="PANTHER" id="PTHR11455:SF9">
    <property type="entry name" value="CRYPTOCHROME CIRCADIAN CLOCK 5 ISOFORM X1"/>
    <property type="match status" value="1"/>
</dbReference>
<comment type="cofactor">
    <cofactor evidence="4">
        <name>FAD</name>
        <dbReference type="ChEBI" id="CHEBI:57692"/>
    </cofactor>
    <text evidence="4">Binds 1 FAD per subunit.</text>
</comment>
<dbReference type="SUPFAM" id="SSF48173">
    <property type="entry name" value="Cryptochrome/photolyase FAD-binding domain"/>
    <property type="match status" value="1"/>
</dbReference>
<feature type="site" description="Electron transfer via tryptophanyl radical" evidence="5">
    <location>
        <position position="370"/>
    </location>
</feature>
<dbReference type="InterPro" id="IPR005101">
    <property type="entry name" value="Cryptochr/Photolyase_FAD-bd"/>
</dbReference>
<name>A0A1I3IJC4_9ACTN</name>
<feature type="binding site" evidence="4">
    <location>
        <position position="246"/>
    </location>
    <ligand>
        <name>FAD</name>
        <dbReference type="ChEBI" id="CHEBI:57692"/>
    </ligand>
</feature>
<evidence type="ECO:0000259" key="7">
    <source>
        <dbReference type="PROSITE" id="PS51645"/>
    </source>
</evidence>
<dbReference type="GO" id="GO:0003677">
    <property type="term" value="F:DNA binding"/>
    <property type="evidence" value="ECO:0007669"/>
    <property type="project" value="TreeGrafter"/>
</dbReference>
<dbReference type="Pfam" id="PF03441">
    <property type="entry name" value="FAD_binding_7"/>
    <property type="match status" value="1"/>
</dbReference>
<dbReference type="Proteomes" id="UP000199111">
    <property type="component" value="Unassembled WGS sequence"/>
</dbReference>
<feature type="site" description="Electron transfer via tryptophanyl radical" evidence="5">
    <location>
        <position position="317"/>
    </location>
</feature>
<evidence type="ECO:0000256" key="2">
    <source>
        <dbReference type="ARBA" id="ARBA00022827"/>
    </source>
</evidence>
<dbReference type="Pfam" id="PF00875">
    <property type="entry name" value="DNA_photolyase"/>
    <property type="match status" value="1"/>
</dbReference>
<keyword evidence="9" id="KW-1185">Reference proteome</keyword>
<accession>A0A1I3IJC4</accession>
<dbReference type="AlphaFoldDB" id="A0A1I3IJC4"/>
<dbReference type="InterPro" id="IPR002081">
    <property type="entry name" value="Cryptochrome/DNA_photolyase_1"/>
</dbReference>
<reference evidence="9" key="1">
    <citation type="submission" date="2016-10" db="EMBL/GenBank/DDBJ databases">
        <authorList>
            <person name="Varghese N."/>
            <person name="Submissions S."/>
        </authorList>
    </citation>
    <scope>NUCLEOTIDE SEQUENCE [LARGE SCALE GENOMIC DNA]</scope>
    <source>
        <strain evidence="9">CGMCC 4.2126</strain>
    </source>
</reference>
<evidence type="ECO:0000256" key="3">
    <source>
        <dbReference type="ARBA" id="ARBA00022991"/>
    </source>
</evidence>
<feature type="domain" description="Photolyase/cryptochrome alpha/beta" evidence="7">
    <location>
        <begin position="38"/>
        <end position="162"/>
    </location>
</feature>
<keyword evidence="8" id="KW-0456">Lyase</keyword>
<evidence type="ECO:0000256" key="1">
    <source>
        <dbReference type="ARBA" id="ARBA00022630"/>
    </source>
</evidence>
<keyword evidence="1 4" id="KW-0285">Flavoprotein</keyword>
<evidence type="ECO:0000256" key="5">
    <source>
        <dbReference type="PIRSR" id="PIRSR602081-2"/>
    </source>
</evidence>
<keyword evidence="3 6" id="KW-0157">Chromophore</keyword>
<dbReference type="InterPro" id="IPR036134">
    <property type="entry name" value="Crypto/Photolyase_FAD-like_sf"/>
</dbReference>
<comment type="similarity">
    <text evidence="6">Belongs to the DNA photolyase family.</text>
</comment>
<organism evidence="8 9">
    <name type="scientific">Streptosporangium canum</name>
    <dbReference type="NCBI Taxonomy" id="324952"/>
    <lineage>
        <taxon>Bacteria</taxon>
        <taxon>Bacillati</taxon>
        <taxon>Actinomycetota</taxon>
        <taxon>Actinomycetes</taxon>
        <taxon>Streptosporangiales</taxon>
        <taxon>Streptosporangiaceae</taxon>
        <taxon>Streptosporangium</taxon>
    </lineage>
</organism>
<dbReference type="Gene3D" id="1.25.40.80">
    <property type="match status" value="1"/>
</dbReference>
<evidence type="ECO:0000256" key="4">
    <source>
        <dbReference type="PIRSR" id="PIRSR602081-1"/>
    </source>
</evidence>
<feature type="binding site" evidence="4">
    <location>
        <begin position="258"/>
        <end position="262"/>
    </location>
    <ligand>
        <name>FAD</name>
        <dbReference type="ChEBI" id="CHEBI:57692"/>
    </ligand>
</feature>
<dbReference type="PRINTS" id="PR00147">
    <property type="entry name" value="DNAPHOTLYASE"/>
</dbReference>
<dbReference type="SUPFAM" id="SSF52425">
    <property type="entry name" value="Cryptochrome/photolyase, N-terminal domain"/>
    <property type="match status" value="1"/>
</dbReference>
<dbReference type="PANTHER" id="PTHR11455">
    <property type="entry name" value="CRYPTOCHROME"/>
    <property type="match status" value="1"/>
</dbReference>
<dbReference type="PROSITE" id="PS51645">
    <property type="entry name" value="PHR_CRY_ALPHA_BETA"/>
    <property type="match status" value="1"/>
</dbReference>
<dbReference type="InterPro" id="IPR014729">
    <property type="entry name" value="Rossmann-like_a/b/a_fold"/>
</dbReference>
<dbReference type="InterPro" id="IPR018394">
    <property type="entry name" value="DNA_photolyase_1_CS_C"/>
</dbReference>
<dbReference type="GO" id="GO:0006139">
    <property type="term" value="P:nucleobase-containing compound metabolic process"/>
    <property type="evidence" value="ECO:0007669"/>
    <property type="project" value="UniProtKB-ARBA"/>
</dbReference>
<feature type="binding site" evidence="4">
    <location>
        <begin position="288"/>
        <end position="295"/>
    </location>
    <ligand>
        <name>FAD</name>
        <dbReference type="ChEBI" id="CHEBI:57692"/>
    </ligand>
</feature>
<keyword evidence="2 4" id="KW-0274">FAD</keyword>
<dbReference type="EMBL" id="FOQY01000003">
    <property type="protein sequence ID" value="SFI47893.1"/>
    <property type="molecule type" value="Genomic_DNA"/>
</dbReference>
<dbReference type="GO" id="GO:0009416">
    <property type="term" value="P:response to light stimulus"/>
    <property type="evidence" value="ECO:0007669"/>
    <property type="project" value="TreeGrafter"/>
</dbReference>
<dbReference type="InterPro" id="IPR036155">
    <property type="entry name" value="Crypto/Photolyase_N_sf"/>
</dbReference>
<feature type="site" description="Electron transfer via tryptophanyl radical" evidence="5">
    <location>
        <position position="393"/>
    </location>
</feature>
<dbReference type="GO" id="GO:0006950">
    <property type="term" value="P:response to stress"/>
    <property type="evidence" value="ECO:0007669"/>
    <property type="project" value="UniProtKB-ARBA"/>
</dbReference>
<proteinExistence type="inferred from homology"/>
<dbReference type="Gene3D" id="3.40.50.620">
    <property type="entry name" value="HUPs"/>
    <property type="match status" value="1"/>
</dbReference>
<feature type="binding site" evidence="4">
    <location>
        <position position="285"/>
    </location>
    <ligand>
        <name>FAD</name>
        <dbReference type="ChEBI" id="CHEBI:57692"/>
    </ligand>
</feature>
<dbReference type="InterPro" id="IPR006050">
    <property type="entry name" value="DNA_photolyase_N"/>
</dbReference>